<name>A0ACC2NIZ8_9HYME</name>
<keyword evidence="2" id="KW-1185">Reference proteome</keyword>
<reference evidence="1" key="1">
    <citation type="submission" date="2023-04" db="EMBL/GenBank/DDBJ databases">
        <title>A chromosome-level genome assembly of the parasitoid wasp Eretmocerus hayati.</title>
        <authorList>
            <person name="Zhong Y."/>
            <person name="Liu S."/>
            <person name="Liu Y."/>
        </authorList>
    </citation>
    <scope>NUCLEOTIDE SEQUENCE</scope>
    <source>
        <strain evidence="1">ZJU_SS_LIU_2023</strain>
    </source>
</reference>
<evidence type="ECO:0000313" key="1">
    <source>
        <dbReference type="EMBL" id="KAJ8671099.1"/>
    </source>
</evidence>
<gene>
    <name evidence="1" type="ORF">QAD02_002358</name>
</gene>
<evidence type="ECO:0000313" key="2">
    <source>
        <dbReference type="Proteomes" id="UP001239111"/>
    </source>
</evidence>
<dbReference type="EMBL" id="CM056743">
    <property type="protein sequence ID" value="KAJ8671099.1"/>
    <property type="molecule type" value="Genomic_DNA"/>
</dbReference>
<accession>A0ACC2NIZ8</accession>
<comment type="caution">
    <text evidence="1">The sequence shown here is derived from an EMBL/GenBank/DDBJ whole genome shotgun (WGS) entry which is preliminary data.</text>
</comment>
<proteinExistence type="predicted"/>
<sequence length="113" mass="12873">MKSYLEHEDLWKCVEGDVTAVTNERNIAKVKAKWILSVDKSNYSHIRDASTPKQVWYNLKAAFEDSGLTRKVGLLRMLVTTRLENCASTEEYVNKICTTAQKLNSLNFTVGDE</sequence>
<organism evidence="1 2">
    <name type="scientific">Eretmocerus hayati</name>
    <dbReference type="NCBI Taxonomy" id="131215"/>
    <lineage>
        <taxon>Eukaryota</taxon>
        <taxon>Metazoa</taxon>
        <taxon>Ecdysozoa</taxon>
        <taxon>Arthropoda</taxon>
        <taxon>Hexapoda</taxon>
        <taxon>Insecta</taxon>
        <taxon>Pterygota</taxon>
        <taxon>Neoptera</taxon>
        <taxon>Endopterygota</taxon>
        <taxon>Hymenoptera</taxon>
        <taxon>Apocrita</taxon>
        <taxon>Proctotrupomorpha</taxon>
        <taxon>Chalcidoidea</taxon>
        <taxon>Aphelinidae</taxon>
        <taxon>Aphelininae</taxon>
        <taxon>Eretmocerus</taxon>
    </lineage>
</organism>
<dbReference type="Proteomes" id="UP001239111">
    <property type="component" value="Chromosome 3"/>
</dbReference>
<protein>
    <submittedName>
        <fullName evidence="1">Uncharacterized protein</fullName>
    </submittedName>
</protein>